<gene>
    <name evidence="6" type="ORF">ACK2TP_00205</name>
</gene>
<comment type="caution">
    <text evidence="6">The sequence shown here is derived from an EMBL/GenBank/DDBJ whole genome shotgun (WGS) entry which is preliminary data.</text>
</comment>
<evidence type="ECO:0000313" key="7">
    <source>
        <dbReference type="Proteomes" id="UP001634747"/>
    </source>
</evidence>
<dbReference type="InterPro" id="IPR002328">
    <property type="entry name" value="ADH_Zn_CS"/>
</dbReference>
<dbReference type="SUPFAM" id="SSF50129">
    <property type="entry name" value="GroES-like"/>
    <property type="match status" value="1"/>
</dbReference>
<evidence type="ECO:0000256" key="3">
    <source>
        <dbReference type="ARBA" id="ARBA00023002"/>
    </source>
</evidence>
<keyword evidence="2 4" id="KW-0862">Zinc</keyword>
<evidence type="ECO:0000313" key="6">
    <source>
        <dbReference type="EMBL" id="MFN2974171.1"/>
    </source>
</evidence>
<proteinExistence type="inferred from homology"/>
<evidence type="ECO:0000259" key="5">
    <source>
        <dbReference type="SMART" id="SM00829"/>
    </source>
</evidence>
<dbReference type="InterPro" id="IPR013154">
    <property type="entry name" value="ADH-like_N"/>
</dbReference>
<dbReference type="CDD" id="cd08236">
    <property type="entry name" value="sugar_DH"/>
    <property type="match status" value="1"/>
</dbReference>
<dbReference type="SUPFAM" id="SSF51735">
    <property type="entry name" value="NAD(P)-binding Rossmann-fold domains"/>
    <property type="match status" value="1"/>
</dbReference>
<reference evidence="6 7" key="1">
    <citation type="submission" date="2024-12" db="EMBL/GenBank/DDBJ databases">
        <authorList>
            <person name="Lee Y."/>
        </authorList>
    </citation>
    <scope>NUCLEOTIDE SEQUENCE [LARGE SCALE GENOMIC DNA]</scope>
    <source>
        <strain evidence="6 7">03SUJ4</strain>
    </source>
</reference>
<keyword evidence="3" id="KW-0560">Oxidoreductase</keyword>
<feature type="domain" description="Enoyl reductase (ER)" evidence="5">
    <location>
        <begin position="7"/>
        <end position="341"/>
    </location>
</feature>
<dbReference type="EMBL" id="JBJYXY010000001">
    <property type="protein sequence ID" value="MFN2974171.1"/>
    <property type="molecule type" value="Genomic_DNA"/>
</dbReference>
<dbReference type="PROSITE" id="PS00059">
    <property type="entry name" value="ADH_ZINC"/>
    <property type="match status" value="1"/>
</dbReference>
<dbReference type="PANTHER" id="PTHR43401">
    <property type="entry name" value="L-THREONINE 3-DEHYDROGENASE"/>
    <property type="match status" value="1"/>
</dbReference>
<sequence length="347" mass="36589">MRALLLSAYEQLNVVDLPTPTVAPDEVLIRVAACGICGSDVHGYDGASGRRIPPIVMGHEAAGTITAVGSDVKGYHPGDRVTFDSTVYCGRCEFCQRGEVNLCDNREVLGVSCGDYRRNGAFAEFVAVPARILYRLPDDFPMEQAALLEAVSVALHGVRVSDLKGGEHALVIGAGMIGLLTAQAAREAGCASVLIADIDEDRLAMAREVGIPETLALTGEALIAEVLRRTGGRGVDVVLEAVGRAETVTAAVDCARKGGTVTLIGNIQPEVPLPLQRVVTRQIRLQGSCASAGEYDDAIAKLASGAIRVEPLISAVSPLEDAADWFRRLHSREAGLVKVVVTPEASR</sequence>
<name>A0ABW9KGS1_9BACT</name>
<dbReference type="InterPro" id="IPR050129">
    <property type="entry name" value="Zn_alcohol_dh"/>
</dbReference>
<keyword evidence="7" id="KW-1185">Reference proteome</keyword>
<evidence type="ECO:0000256" key="4">
    <source>
        <dbReference type="RuleBase" id="RU361277"/>
    </source>
</evidence>
<comment type="similarity">
    <text evidence="4">Belongs to the zinc-containing alcohol dehydrogenase family.</text>
</comment>
<keyword evidence="1 4" id="KW-0479">Metal-binding</keyword>
<comment type="cofactor">
    <cofactor evidence="4">
        <name>Zn(2+)</name>
        <dbReference type="ChEBI" id="CHEBI:29105"/>
    </cofactor>
</comment>
<dbReference type="InterPro" id="IPR013149">
    <property type="entry name" value="ADH-like_C"/>
</dbReference>
<protein>
    <submittedName>
        <fullName evidence="6">Galactitol-1-phosphate 5-dehydrogenase</fullName>
    </submittedName>
</protein>
<dbReference type="Pfam" id="PF08240">
    <property type="entry name" value="ADH_N"/>
    <property type="match status" value="1"/>
</dbReference>
<dbReference type="InterPro" id="IPR011032">
    <property type="entry name" value="GroES-like_sf"/>
</dbReference>
<dbReference type="Gene3D" id="3.40.50.720">
    <property type="entry name" value="NAD(P)-binding Rossmann-like Domain"/>
    <property type="match status" value="1"/>
</dbReference>
<organism evidence="6 7">
    <name type="scientific">Terriglobus aquaticus</name>
    <dbReference type="NCBI Taxonomy" id="940139"/>
    <lineage>
        <taxon>Bacteria</taxon>
        <taxon>Pseudomonadati</taxon>
        <taxon>Acidobacteriota</taxon>
        <taxon>Terriglobia</taxon>
        <taxon>Terriglobales</taxon>
        <taxon>Acidobacteriaceae</taxon>
        <taxon>Terriglobus</taxon>
    </lineage>
</organism>
<dbReference type="SMART" id="SM00829">
    <property type="entry name" value="PKS_ER"/>
    <property type="match status" value="1"/>
</dbReference>
<dbReference type="InterPro" id="IPR036291">
    <property type="entry name" value="NAD(P)-bd_dom_sf"/>
</dbReference>
<dbReference type="RefSeq" id="WP_263414257.1">
    <property type="nucleotide sequence ID" value="NZ_BAABBH010000001.1"/>
</dbReference>
<dbReference type="InterPro" id="IPR020843">
    <property type="entry name" value="ER"/>
</dbReference>
<evidence type="ECO:0000256" key="2">
    <source>
        <dbReference type="ARBA" id="ARBA00022833"/>
    </source>
</evidence>
<dbReference type="Gene3D" id="3.90.180.10">
    <property type="entry name" value="Medium-chain alcohol dehydrogenases, catalytic domain"/>
    <property type="match status" value="1"/>
</dbReference>
<dbReference type="PANTHER" id="PTHR43401:SF2">
    <property type="entry name" value="L-THREONINE 3-DEHYDROGENASE"/>
    <property type="match status" value="1"/>
</dbReference>
<dbReference type="Proteomes" id="UP001634747">
    <property type="component" value="Unassembled WGS sequence"/>
</dbReference>
<dbReference type="Pfam" id="PF00107">
    <property type="entry name" value="ADH_zinc_N"/>
    <property type="match status" value="1"/>
</dbReference>
<evidence type="ECO:0000256" key="1">
    <source>
        <dbReference type="ARBA" id="ARBA00022723"/>
    </source>
</evidence>
<accession>A0ABW9KGS1</accession>